<comment type="caution">
    <text evidence="2">The sequence shown here is derived from an EMBL/GenBank/DDBJ whole genome shotgun (WGS) entry which is preliminary data.</text>
</comment>
<dbReference type="Proteomes" id="UP000019140">
    <property type="component" value="Unassembled WGS sequence"/>
</dbReference>
<accession>W4M155</accession>
<dbReference type="InterPro" id="IPR027417">
    <property type="entry name" value="P-loop_NTPase"/>
</dbReference>
<reference evidence="2 3" key="1">
    <citation type="journal article" date="2014" name="Nature">
        <title>An environmental bacterial taxon with a large and distinct metabolic repertoire.</title>
        <authorList>
            <person name="Wilson M.C."/>
            <person name="Mori T."/>
            <person name="Ruckert C."/>
            <person name="Uria A.R."/>
            <person name="Helf M.J."/>
            <person name="Takada K."/>
            <person name="Gernert C."/>
            <person name="Steffens U.A."/>
            <person name="Heycke N."/>
            <person name="Schmitt S."/>
            <person name="Rinke C."/>
            <person name="Helfrich E.J."/>
            <person name="Brachmann A.O."/>
            <person name="Gurgui C."/>
            <person name="Wakimoto T."/>
            <person name="Kracht M."/>
            <person name="Crusemann M."/>
            <person name="Hentschel U."/>
            <person name="Abe I."/>
            <person name="Matsunaga S."/>
            <person name="Kalinowski J."/>
            <person name="Takeyama H."/>
            <person name="Piel J."/>
        </authorList>
    </citation>
    <scope>NUCLEOTIDE SEQUENCE [LARGE SCALE GENOMIC DNA]</scope>
    <source>
        <strain evidence="3">TSY2</strain>
    </source>
</reference>
<feature type="domain" description="AAA+ ATPase" evidence="1">
    <location>
        <begin position="41"/>
        <end position="233"/>
    </location>
</feature>
<dbReference type="AlphaFoldDB" id="W4M155"/>
<dbReference type="HOGENOM" id="CLU_051820_2_1_7"/>
<dbReference type="GO" id="GO:0005524">
    <property type="term" value="F:ATP binding"/>
    <property type="evidence" value="ECO:0007669"/>
    <property type="project" value="InterPro"/>
</dbReference>
<evidence type="ECO:0000313" key="2">
    <source>
        <dbReference type="EMBL" id="ETX03397.1"/>
    </source>
</evidence>
<dbReference type="Pfam" id="PF07728">
    <property type="entry name" value="AAA_5"/>
    <property type="match status" value="1"/>
</dbReference>
<dbReference type="GO" id="GO:0016887">
    <property type="term" value="F:ATP hydrolysis activity"/>
    <property type="evidence" value="ECO:0007669"/>
    <property type="project" value="InterPro"/>
</dbReference>
<protein>
    <recommendedName>
        <fullName evidence="1">AAA+ ATPase domain-containing protein</fullName>
    </recommendedName>
</protein>
<sequence length="327" mass="36373">MATPYRAPYPKLRAGQMVGRDGNRFIADDDLLAAAHAALALERPLLLTGEPGCGKTDFAFAAASGLMPPGDAAAETPKPLEQYVRSDTRARDLLYHYDAVRRFGDSQAGGERGRQRAEWPQNHIALEPLGEGLMSPEQRVVLIDEIDKAPRDLPNDLLRELDQGWFEIPEIPPVQSPSQGHIEPGHAHLVRRMERPLHVPKPLVVITSNVERQLPDAFLRRCVFFYIPFPSPARLRQIVAAHIPEADEAMRNDAVTLFSALRDNFRLTKAPATAELLDWVKVLTTVYEPAALKPRLAEAARHTGAWASLPAMGCLLKLRDDFDRVVQ</sequence>
<dbReference type="SMART" id="SM00382">
    <property type="entry name" value="AAA"/>
    <property type="match status" value="1"/>
</dbReference>
<dbReference type="InterPro" id="IPR011704">
    <property type="entry name" value="ATPase_dyneun-rel_AAA"/>
</dbReference>
<dbReference type="SUPFAM" id="SSF52540">
    <property type="entry name" value="P-loop containing nucleoside triphosphate hydrolases"/>
    <property type="match status" value="1"/>
</dbReference>
<dbReference type="InterPro" id="IPR003593">
    <property type="entry name" value="AAA+_ATPase"/>
</dbReference>
<organism evidence="2 3">
    <name type="scientific">Candidatus Entotheonella gemina</name>
    <dbReference type="NCBI Taxonomy" id="1429439"/>
    <lineage>
        <taxon>Bacteria</taxon>
        <taxon>Pseudomonadati</taxon>
        <taxon>Nitrospinota/Tectimicrobiota group</taxon>
        <taxon>Candidatus Tectimicrobiota</taxon>
        <taxon>Candidatus Entotheonellia</taxon>
        <taxon>Candidatus Entotheonellales</taxon>
        <taxon>Candidatus Entotheonellaceae</taxon>
        <taxon>Candidatus Entotheonella</taxon>
    </lineage>
</organism>
<evidence type="ECO:0000259" key="1">
    <source>
        <dbReference type="SMART" id="SM00382"/>
    </source>
</evidence>
<name>W4M155_9BACT</name>
<dbReference type="Gene3D" id="3.40.50.300">
    <property type="entry name" value="P-loop containing nucleotide triphosphate hydrolases"/>
    <property type="match status" value="1"/>
</dbReference>
<keyword evidence="3" id="KW-1185">Reference proteome</keyword>
<evidence type="ECO:0000313" key="3">
    <source>
        <dbReference type="Proteomes" id="UP000019140"/>
    </source>
</evidence>
<gene>
    <name evidence="2" type="ORF">ETSY2_33585</name>
</gene>
<proteinExistence type="predicted"/>
<dbReference type="EMBL" id="AZHX01001438">
    <property type="protein sequence ID" value="ETX03397.1"/>
    <property type="molecule type" value="Genomic_DNA"/>
</dbReference>